<evidence type="ECO:0000256" key="1">
    <source>
        <dbReference type="SAM" id="MobiDB-lite"/>
    </source>
</evidence>
<name>A0AAU1M235_9ACTN</name>
<dbReference type="Gene3D" id="3.30.470.20">
    <property type="entry name" value="ATP-grasp fold, B domain"/>
    <property type="match status" value="1"/>
</dbReference>
<feature type="region of interest" description="Disordered" evidence="1">
    <location>
        <begin position="378"/>
        <end position="460"/>
    </location>
</feature>
<dbReference type="InterPro" id="IPR047778">
    <property type="entry name" value="STM4014-like"/>
</dbReference>
<dbReference type="NCBIfam" id="NF038074">
    <property type="entry name" value="fam_STM4014"/>
    <property type="match status" value="1"/>
</dbReference>
<gene>
    <name evidence="2" type="ORF">OG222_31780</name>
</gene>
<accession>A0AAU1M235</accession>
<proteinExistence type="predicted"/>
<dbReference type="SUPFAM" id="SSF56059">
    <property type="entry name" value="Glutathione synthetase ATP-binding domain-like"/>
    <property type="match status" value="1"/>
</dbReference>
<protein>
    <submittedName>
        <fullName evidence="2">STM4014 family protein</fullName>
    </submittedName>
</protein>
<feature type="compositionally biased region" description="Low complexity" evidence="1">
    <location>
        <begin position="378"/>
        <end position="388"/>
    </location>
</feature>
<feature type="compositionally biased region" description="Basic and acidic residues" evidence="1">
    <location>
        <begin position="449"/>
        <end position="460"/>
    </location>
</feature>
<dbReference type="EMBL" id="CP108169">
    <property type="protein sequence ID" value="WTQ77433.1"/>
    <property type="molecule type" value="Genomic_DNA"/>
</dbReference>
<organism evidence="2">
    <name type="scientific">Streptomyces sp. NBC_00148</name>
    <dbReference type="NCBI Taxonomy" id="2903626"/>
    <lineage>
        <taxon>Bacteria</taxon>
        <taxon>Bacillati</taxon>
        <taxon>Actinomycetota</taxon>
        <taxon>Actinomycetes</taxon>
        <taxon>Kitasatosporales</taxon>
        <taxon>Streptomycetaceae</taxon>
        <taxon>Streptomyces</taxon>
    </lineage>
</organism>
<evidence type="ECO:0000313" key="2">
    <source>
        <dbReference type="EMBL" id="WTQ77433.1"/>
    </source>
</evidence>
<sequence>MSPSASSWTPRLAVVGIPANRRVGLFQDAVRAAGLPAARTVSWLEVLQGEAVFLPGETVRIDSPGEDTEVDRMLRGGDDPARVEGSALWYGRFTAAVREVGRAAAAAGAVLLDNPEDIAVLFDKRLCHGVLDAAGVPVPDSPTSGPVSGPGAEPVRGWADVRRLMAEHRMPRVFVKPAHGSSASGVMALETAGAGRIRATTSVERDEQGRLFNSLRVRRITTEREVATLVDALAPDGLHIERWLPKGSQRGRVADLRVVVVAGRATHAVVRTSRSPMTNLHLGGARGDLDEVRAAVAAAGGSWDAALAVCERAAACFPDTLCVGVDLLPATGWRRFAVGEVNAFGDLLPRLTGLPGSGAEGLDTYGAQVAAVLAAQAPRRPAAAHGHAVPPDKHAAHGHTASRHDHAAPSHNHMTSPQDNMTSPHDHAAPPHDHRPEGRAPESGPAGNDRARNDRVTHAP</sequence>
<reference evidence="2" key="1">
    <citation type="submission" date="2022-10" db="EMBL/GenBank/DDBJ databases">
        <title>The complete genomes of actinobacterial strains from the NBC collection.</title>
        <authorList>
            <person name="Joergensen T.S."/>
            <person name="Alvarez Arevalo M."/>
            <person name="Sterndorff E.B."/>
            <person name="Faurdal D."/>
            <person name="Vuksanovic O."/>
            <person name="Mourched A.-S."/>
            <person name="Charusanti P."/>
            <person name="Shaw S."/>
            <person name="Blin K."/>
            <person name="Weber T."/>
        </authorList>
    </citation>
    <scope>NUCLEOTIDE SEQUENCE</scope>
    <source>
        <strain evidence="2">NBC_00148</strain>
    </source>
</reference>
<dbReference type="AlphaFoldDB" id="A0AAU1M235"/>
<feature type="compositionally biased region" description="Basic and acidic residues" evidence="1">
    <location>
        <begin position="424"/>
        <end position="440"/>
    </location>
</feature>
<feature type="compositionally biased region" description="Polar residues" evidence="1">
    <location>
        <begin position="412"/>
        <end position="423"/>
    </location>
</feature>